<reference evidence="1 2" key="1">
    <citation type="journal article" date="2011" name="J. Bacteriol.">
        <title>Complete genome sequence of 'Vulcanisaeta moutnovskia' strain 768-28, a novel member of the hyperthermophilic crenarchaeal genus vulcanisaeta.</title>
        <authorList>
            <person name="Gumerov V.M."/>
            <person name="Mardanov A.V."/>
            <person name="Beletsky A.V."/>
            <person name="Prokofeva M.I."/>
            <person name="Bonch-Osmolovskaya E.A."/>
            <person name="Ravin N.V."/>
            <person name="Skryabin K.G."/>
        </authorList>
    </citation>
    <scope>NUCLEOTIDE SEQUENCE [LARGE SCALE GENOMIC DNA]</scope>
    <source>
        <strain evidence="1 2">768-28</strain>
    </source>
</reference>
<dbReference type="Proteomes" id="UP000007485">
    <property type="component" value="Chromosome"/>
</dbReference>
<protein>
    <submittedName>
        <fullName evidence="1">Uncharacterized protein</fullName>
    </submittedName>
</protein>
<dbReference type="AlphaFoldDB" id="F0QSN2"/>
<proteinExistence type="predicted"/>
<gene>
    <name evidence="1" type="ordered locus">VMUT_1344</name>
</gene>
<accession>F0QSN2</accession>
<keyword evidence="2" id="KW-1185">Reference proteome</keyword>
<evidence type="ECO:0000313" key="1">
    <source>
        <dbReference type="EMBL" id="ADY01549.1"/>
    </source>
</evidence>
<dbReference type="HOGENOM" id="CLU_2985897_0_0_2"/>
<sequence length="57" mass="6630">MFNNWVNVVSRDEVRRIVLELIRTDEEFRLAIAGALGLEAILNELRALRQDFNAMLN</sequence>
<dbReference type="EMBL" id="CP002529">
    <property type="protein sequence ID" value="ADY01549.1"/>
    <property type="molecule type" value="Genomic_DNA"/>
</dbReference>
<organism evidence="1 2">
    <name type="scientific">Vulcanisaeta moutnovskia (strain 768-28)</name>
    <dbReference type="NCBI Taxonomy" id="985053"/>
    <lineage>
        <taxon>Archaea</taxon>
        <taxon>Thermoproteota</taxon>
        <taxon>Thermoprotei</taxon>
        <taxon>Thermoproteales</taxon>
        <taxon>Thermoproteaceae</taxon>
        <taxon>Vulcanisaeta</taxon>
    </lineage>
</organism>
<dbReference type="RefSeq" id="WP_013604711.1">
    <property type="nucleotide sequence ID" value="NC_015151.1"/>
</dbReference>
<dbReference type="eggNOG" id="arCOG01423">
    <property type="taxonomic scope" value="Archaea"/>
</dbReference>
<evidence type="ECO:0000313" key="2">
    <source>
        <dbReference type="Proteomes" id="UP000007485"/>
    </source>
</evidence>
<dbReference type="STRING" id="985053.VMUT_1344"/>
<dbReference type="GeneID" id="43500378"/>
<name>F0QSN2_VULM7</name>
<dbReference type="KEGG" id="vmo:VMUT_1344"/>